<dbReference type="CDD" id="cd00067">
    <property type="entry name" value="GAL4"/>
    <property type="match status" value="1"/>
</dbReference>
<dbReference type="EMBL" id="JAGFBS010000001">
    <property type="protein sequence ID" value="KAG6381839.1"/>
    <property type="molecule type" value="Genomic_DNA"/>
</dbReference>
<dbReference type="InterPro" id="IPR001138">
    <property type="entry name" value="Zn2Cys6_DnaBD"/>
</dbReference>
<evidence type="ECO:0000313" key="7">
    <source>
        <dbReference type="EMBL" id="KAG6381839.1"/>
    </source>
</evidence>
<keyword evidence="8" id="KW-1185">Reference proteome</keyword>
<dbReference type="InterPro" id="IPR007219">
    <property type="entry name" value="XnlR_reg_dom"/>
</dbReference>
<dbReference type="OrthoDB" id="424974at2759"/>
<feature type="compositionally biased region" description="Pro residues" evidence="5">
    <location>
        <begin position="784"/>
        <end position="798"/>
    </location>
</feature>
<proteinExistence type="predicted"/>
<dbReference type="GO" id="GO:0005634">
    <property type="term" value="C:nucleus"/>
    <property type="evidence" value="ECO:0007669"/>
    <property type="project" value="UniProtKB-SubCell"/>
</dbReference>
<reference evidence="7" key="1">
    <citation type="submission" date="2021-03" db="EMBL/GenBank/DDBJ databases">
        <title>Evolutionary innovations through gain and loss of genes in the ectomycorrhizal Boletales.</title>
        <authorList>
            <person name="Wu G."/>
            <person name="Miyauchi S."/>
            <person name="Morin E."/>
            <person name="Yang Z.-L."/>
            <person name="Xu J."/>
            <person name="Martin F.M."/>
        </authorList>
    </citation>
    <scope>NUCLEOTIDE SEQUENCE</scope>
    <source>
        <strain evidence="7">BR01</strain>
    </source>
</reference>
<evidence type="ECO:0000256" key="1">
    <source>
        <dbReference type="ARBA" id="ARBA00004123"/>
    </source>
</evidence>
<evidence type="ECO:0000256" key="5">
    <source>
        <dbReference type="SAM" id="MobiDB-lite"/>
    </source>
</evidence>
<dbReference type="AlphaFoldDB" id="A0A8I2Z162"/>
<feature type="domain" description="Zn(2)-C6 fungal-type" evidence="6">
    <location>
        <begin position="42"/>
        <end position="71"/>
    </location>
</feature>
<keyword evidence="2" id="KW-0479">Metal-binding</keyword>
<comment type="caution">
    <text evidence="7">The sequence shown here is derived from an EMBL/GenBank/DDBJ whole genome shotgun (WGS) entry which is preliminary data.</text>
</comment>
<feature type="compositionally biased region" description="Polar residues" evidence="5">
    <location>
        <begin position="805"/>
        <end position="815"/>
    </location>
</feature>
<evidence type="ECO:0000313" key="8">
    <source>
        <dbReference type="Proteomes" id="UP000683000"/>
    </source>
</evidence>
<dbReference type="PROSITE" id="PS50048">
    <property type="entry name" value="ZN2_CY6_FUNGAL_2"/>
    <property type="match status" value="1"/>
</dbReference>
<feature type="compositionally biased region" description="Polar residues" evidence="5">
    <location>
        <begin position="171"/>
        <end position="190"/>
    </location>
</feature>
<dbReference type="GO" id="GO:0006351">
    <property type="term" value="P:DNA-templated transcription"/>
    <property type="evidence" value="ECO:0007669"/>
    <property type="project" value="InterPro"/>
</dbReference>
<evidence type="ECO:0000256" key="3">
    <source>
        <dbReference type="ARBA" id="ARBA00023242"/>
    </source>
</evidence>
<evidence type="ECO:0000256" key="4">
    <source>
        <dbReference type="SAM" id="Coils"/>
    </source>
</evidence>
<feature type="region of interest" description="Disordered" evidence="5">
    <location>
        <begin position="163"/>
        <end position="197"/>
    </location>
</feature>
<feature type="region of interest" description="Disordered" evidence="5">
    <location>
        <begin position="1"/>
        <end position="20"/>
    </location>
</feature>
<dbReference type="SMART" id="SM00906">
    <property type="entry name" value="Fungal_trans"/>
    <property type="match status" value="1"/>
</dbReference>
<dbReference type="Proteomes" id="UP000683000">
    <property type="component" value="Unassembled WGS sequence"/>
</dbReference>
<evidence type="ECO:0000259" key="6">
    <source>
        <dbReference type="PROSITE" id="PS50048"/>
    </source>
</evidence>
<keyword evidence="3" id="KW-0539">Nucleus</keyword>
<dbReference type="Gene3D" id="4.10.240.10">
    <property type="entry name" value="Zn(2)-C6 fungal-type DNA-binding domain"/>
    <property type="match status" value="1"/>
</dbReference>
<dbReference type="Pfam" id="PF04082">
    <property type="entry name" value="Fungal_trans"/>
    <property type="match status" value="1"/>
</dbReference>
<sequence>MPPEPTKGKLKRKASRKEVEEYRFDGGHAREIEQKRNNGQISCAECRRLKIKCDKQIPCQSCQRRGCAALCPNGSLFVLAATEHLHRRIAKMSERIRQLEDALSGLQSQHSTEPHPLLREDLLGVSHQDDEPFTPPDESGAPGHSPEVLDAFGTLSITDHGISRFFGPTGGSESDNMAQQDRAGSSTPDSARNLEPPPLLQDLRMFSQAFPFSPMGPAGAVRELIEGHLPNWERASYLAQTYCEQAGWLFRGVSKDQIMDELLPIYYSDGPPKATDENKSCHELALLFLVFAIGALVDLTQDPGNAEAEHYHQIARAAICLQPVLEKPSLVTIQALHLLSIYNAMSGNELSGKETSMETTWSLIVLAAHLAQTVGLHRDSTRWGLPDKIVQRRRILFWDLFVADSWHSLDTGRPPSFSRAYVDCRFPQSENANEKTNETDPGAAFETWNYRFASECVAEVAARTLTAEIPSYATIMELDRKVREFPIPEDAAHAVSSVAAPVSTIPTDDISIPEAMGRFVMAHAREVILLHIHRSFFAQAIIESPVNPLKSQYAPSFLATYRASSTILRTIRAQYACWPRLCARFWSTWQYGFSAAIVFGTIVTRGPRSPLASNAIKELDEACVLFTKVAMHSRRAAKALPILTKLSEKAHNALAASQNEKPIDQLGQQWSVKEEGDEDDELAIFAGRTRFVSTRRLPKSKQAPEGMRGIGFMPYPDSLPEPSVPQLYRAEGSTSSADRWAHTEQGQLHLPARHTDYTHPGVQPHVPSQWRPPRRSHYPYAPQHQPPSLAPASQPQPAPQHSTRETVTTPSYSWAQQTSGVSAQFGSATYPAANRPESHGYPSHHPHAYELTSAPPYQQPRAQPSQPPHTHLPSQSAAPPELTELGLVSQESRLDERWTSFMRDSGYFEGFGYRSR</sequence>
<feature type="region of interest" description="Disordered" evidence="5">
    <location>
        <begin position="127"/>
        <end position="149"/>
    </location>
</feature>
<dbReference type="PROSITE" id="PS00463">
    <property type="entry name" value="ZN2_CY6_FUNGAL_1"/>
    <property type="match status" value="1"/>
</dbReference>
<accession>A0A8I2Z162</accession>
<protein>
    <recommendedName>
        <fullName evidence="6">Zn(2)-C6 fungal-type domain-containing protein</fullName>
    </recommendedName>
</protein>
<organism evidence="7 8">
    <name type="scientific">Boletus reticuloceps</name>
    <dbReference type="NCBI Taxonomy" id="495285"/>
    <lineage>
        <taxon>Eukaryota</taxon>
        <taxon>Fungi</taxon>
        <taxon>Dikarya</taxon>
        <taxon>Basidiomycota</taxon>
        <taxon>Agaricomycotina</taxon>
        <taxon>Agaricomycetes</taxon>
        <taxon>Agaricomycetidae</taxon>
        <taxon>Boletales</taxon>
        <taxon>Boletineae</taxon>
        <taxon>Boletaceae</taxon>
        <taxon>Boletoideae</taxon>
        <taxon>Boletus</taxon>
    </lineage>
</organism>
<dbReference type="CDD" id="cd12148">
    <property type="entry name" value="fungal_TF_MHR"/>
    <property type="match status" value="1"/>
</dbReference>
<dbReference type="Pfam" id="PF00172">
    <property type="entry name" value="Zn_clus"/>
    <property type="match status" value="1"/>
</dbReference>
<gene>
    <name evidence="7" type="ORF">JVT61DRAFT_449</name>
</gene>
<feature type="region of interest" description="Disordered" evidence="5">
    <location>
        <begin position="829"/>
        <end position="896"/>
    </location>
</feature>
<feature type="region of interest" description="Disordered" evidence="5">
    <location>
        <begin position="695"/>
        <end position="739"/>
    </location>
</feature>
<dbReference type="SMART" id="SM00066">
    <property type="entry name" value="GAL4"/>
    <property type="match status" value="1"/>
</dbReference>
<dbReference type="PANTHER" id="PTHR31001:SF56">
    <property type="entry name" value="ZN(2)-C6 FUNGAL-TYPE DOMAIN-CONTAINING PROTEIN"/>
    <property type="match status" value="1"/>
</dbReference>
<dbReference type="GO" id="GO:0003677">
    <property type="term" value="F:DNA binding"/>
    <property type="evidence" value="ECO:0007669"/>
    <property type="project" value="InterPro"/>
</dbReference>
<dbReference type="InterPro" id="IPR050613">
    <property type="entry name" value="Sec_Metabolite_Reg"/>
</dbReference>
<feature type="region of interest" description="Disordered" evidence="5">
    <location>
        <begin position="754"/>
        <end position="815"/>
    </location>
</feature>
<dbReference type="SUPFAM" id="SSF57701">
    <property type="entry name" value="Zn2/Cys6 DNA-binding domain"/>
    <property type="match status" value="1"/>
</dbReference>
<feature type="coiled-coil region" evidence="4">
    <location>
        <begin position="82"/>
        <end position="109"/>
    </location>
</feature>
<keyword evidence="4" id="KW-0175">Coiled coil</keyword>
<name>A0A8I2Z162_9AGAM</name>
<comment type="subcellular location">
    <subcellularLocation>
        <location evidence="1">Nucleus</location>
    </subcellularLocation>
</comment>
<dbReference type="GO" id="GO:0000981">
    <property type="term" value="F:DNA-binding transcription factor activity, RNA polymerase II-specific"/>
    <property type="evidence" value="ECO:0007669"/>
    <property type="project" value="InterPro"/>
</dbReference>
<dbReference type="PANTHER" id="PTHR31001">
    <property type="entry name" value="UNCHARACTERIZED TRANSCRIPTIONAL REGULATORY PROTEIN"/>
    <property type="match status" value="1"/>
</dbReference>
<dbReference type="GO" id="GO:0008270">
    <property type="term" value="F:zinc ion binding"/>
    <property type="evidence" value="ECO:0007669"/>
    <property type="project" value="InterPro"/>
</dbReference>
<dbReference type="InterPro" id="IPR036864">
    <property type="entry name" value="Zn2-C6_fun-type_DNA-bd_sf"/>
</dbReference>
<evidence type="ECO:0000256" key="2">
    <source>
        <dbReference type="ARBA" id="ARBA00022723"/>
    </source>
</evidence>